<dbReference type="InterPro" id="IPR017552">
    <property type="entry name" value="PHI/rmpB"/>
</dbReference>
<evidence type="ECO:0000313" key="4">
    <source>
        <dbReference type="Proteomes" id="UP000290567"/>
    </source>
</evidence>
<dbReference type="GO" id="GO:1901135">
    <property type="term" value="P:carbohydrate derivative metabolic process"/>
    <property type="evidence" value="ECO:0007669"/>
    <property type="project" value="InterPro"/>
</dbReference>
<comment type="caution">
    <text evidence="3">The sequence shown here is derived from an EMBL/GenBank/DDBJ whole genome shotgun (WGS) entry which is preliminary data.</text>
</comment>
<dbReference type="PROSITE" id="PS51464">
    <property type="entry name" value="SIS"/>
    <property type="match status" value="1"/>
</dbReference>
<evidence type="ECO:0000313" key="3">
    <source>
        <dbReference type="EMBL" id="GCF94171.1"/>
    </source>
</evidence>
<dbReference type="InterPro" id="IPR046348">
    <property type="entry name" value="SIS_dom_sf"/>
</dbReference>
<dbReference type="GO" id="GO:0016853">
    <property type="term" value="F:isomerase activity"/>
    <property type="evidence" value="ECO:0007669"/>
    <property type="project" value="UniProtKB-KW"/>
</dbReference>
<keyword evidence="4" id="KW-1185">Reference proteome</keyword>
<organism evidence="3 4">
    <name type="scientific">Enterococcus florum</name>
    <dbReference type="NCBI Taxonomy" id="2480627"/>
    <lineage>
        <taxon>Bacteria</taxon>
        <taxon>Bacillati</taxon>
        <taxon>Bacillota</taxon>
        <taxon>Bacilli</taxon>
        <taxon>Lactobacillales</taxon>
        <taxon>Enterococcaceae</taxon>
        <taxon>Enterococcus</taxon>
    </lineage>
</organism>
<name>A0A4P5PCX8_9ENTE</name>
<proteinExistence type="inferred from homology"/>
<dbReference type="AlphaFoldDB" id="A0A4P5PCX8"/>
<dbReference type="InterPro" id="IPR001347">
    <property type="entry name" value="SIS_dom"/>
</dbReference>
<dbReference type="Proteomes" id="UP000290567">
    <property type="component" value="Unassembled WGS sequence"/>
</dbReference>
<dbReference type="PANTHER" id="PTHR43443:SF1">
    <property type="entry name" value="3-HEXULOSE-6-PHOSPHATE ISOMERASE"/>
    <property type="match status" value="1"/>
</dbReference>
<comment type="similarity">
    <text evidence="1">Belongs to the SIS family. PHI subfamily.</text>
</comment>
<dbReference type="Pfam" id="PF01380">
    <property type="entry name" value="SIS"/>
    <property type="match status" value="1"/>
</dbReference>
<dbReference type="GO" id="GO:0097367">
    <property type="term" value="F:carbohydrate derivative binding"/>
    <property type="evidence" value="ECO:0007669"/>
    <property type="project" value="InterPro"/>
</dbReference>
<sequence length="186" mass="20319">MTPSKNLRAILTELTEDAQQVDQAQLEQVKSLILNADRVFIAGAGRSGFAARAFSNRLMHLGFTVYFVGEPTTPSIRENDLIIIGSGSGRTEGLVNMAKKAKSEKAQLATITIHPTNPIGTMADALIQIPGISTGDKATEKARSIQPNGSSFEQLSWLVYDAMIVDLKKTLKQEQTDMDYRHANLE</sequence>
<evidence type="ECO:0000256" key="1">
    <source>
        <dbReference type="ARBA" id="ARBA00009235"/>
    </source>
</evidence>
<dbReference type="NCBIfam" id="TIGR03127">
    <property type="entry name" value="RuMP_HxlB"/>
    <property type="match status" value="1"/>
</dbReference>
<keyword evidence="3" id="KW-0413">Isomerase</keyword>
<dbReference type="PANTHER" id="PTHR43443">
    <property type="entry name" value="3-HEXULOSE-6-PHOSPHATE ISOMERASE"/>
    <property type="match status" value="1"/>
</dbReference>
<dbReference type="RefSeq" id="WP_146622608.1">
    <property type="nucleotide sequence ID" value="NZ_BJCC01000015.1"/>
</dbReference>
<dbReference type="SUPFAM" id="SSF53697">
    <property type="entry name" value="SIS domain"/>
    <property type="match status" value="1"/>
</dbReference>
<dbReference type="OrthoDB" id="9797832at2"/>
<reference evidence="4" key="1">
    <citation type="submission" date="2019-02" db="EMBL/GenBank/DDBJ databases">
        <title>Draft genome sequence of Enterococcus sp. Gos25-1.</title>
        <authorList>
            <person name="Tanaka N."/>
            <person name="Shiwa Y."/>
            <person name="Fujita N."/>
        </authorList>
    </citation>
    <scope>NUCLEOTIDE SEQUENCE [LARGE SCALE GENOMIC DNA]</scope>
    <source>
        <strain evidence="4">Gos25-1</strain>
    </source>
</reference>
<dbReference type="Gene3D" id="3.40.50.10490">
    <property type="entry name" value="Glucose-6-phosphate isomerase like protein, domain 1"/>
    <property type="match status" value="1"/>
</dbReference>
<accession>A0A4P5PCX8</accession>
<dbReference type="CDD" id="cd05005">
    <property type="entry name" value="SIS_PHI"/>
    <property type="match status" value="1"/>
</dbReference>
<evidence type="ECO:0000259" key="2">
    <source>
        <dbReference type="PROSITE" id="PS51464"/>
    </source>
</evidence>
<gene>
    <name evidence="3" type="primary">hxlB_3</name>
    <name evidence="3" type="ORF">NRIC_20620</name>
</gene>
<dbReference type="EMBL" id="BJCC01000015">
    <property type="protein sequence ID" value="GCF94171.1"/>
    <property type="molecule type" value="Genomic_DNA"/>
</dbReference>
<feature type="domain" description="SIS" evidence="2">
    <location>
        <begin position="29"/>
        <end position="169"/>
    </location>
</feature>
<protein>
    <submittedName>
        <fullName evidence="3">3-hexulose-6-phosphate isomerase</fullName>
    </submittedName>
</protein>